<organism evidence="4 5">
    <name type="scientific">Zoogloea oleivorans</name>
    <dbReference type="NCBI Taxonomy" id="1552750"/>
    <lineage>
        <taxon>Bacteria</taxon>
        <taxon>Pseudomonadati</taxon>
        <taxon>Pseudomonadota</taxon>
        <taxon>Betaproteobacteria</taxon>
        <taxon>Rhodocyclales</taxon>
        <taxon>Zoogloeaceae</taxon>
        <taxon>Zoogloea</taxon>
    </lineage>
</organism>
<dbReference type="GO" id="GO:0005829">
    <property type="term" value="C:cytosol"/>
    <property type="evidence" value="ECO:0007669"/>
    <property type="project" value="TreeGrafter"/>
</dbReference>
<dbReference type="Proteomes" id="UP000389128">
    <property type="component" value="Unassembled WGS sequence"/>
</dbReference>
<dbReference type="CDD" id="cd01065">
    <property type="entry name" value="NAD_bind_Shikimate_DH"/>
    <property type="match status" value="1"/>
</dbReference>
<feature type="domain" description="SDH C-terminal" evidence="3">
    <location>
        <begin position="136"/>
        <end position="165"/>
    </location>
</feature>
<gene>
    <name evidence="4" type="primary">aroE</name>
    <name evidence="4" type="ORF">ETQ85_25975</name>
</gene>
<dbReference type="AlphaFoldDB" id="A0A6C2C1V5"/>
<evidence type="ECO:0000256" key="1">
    <source>
        <dbReference type="ARBA" id="ARBA00022857"/>
    </source>
</evidence>
<dbReference type="InterPro" id="IPR036291">
    <property type="entry name" value="NAD(P)-bd_dom_sf"/>
</dbReference>
<dbReference type="GO" id="GO:0009423">
    <property type="term" value="P:chorismate biosynthetic process"/>
    <property type="evidence" value="ECO:0007669"/>
    <property type="project" value="TreeGrafter"/>
</dbReference>
<dbReference type="InterPro" id="IPR006151">
    <property type="entry name" value="Shikm_DH/Glu-tRNA_Rdtase"/>
</dbReference>
<evidence type="ECO:0000313" key="5">
    <source>
        <dbReference type="Proteomes" id="UP000389128"/>
    </source>
</evidence>
<keyword evidence="4" id="KW-0560">Oxidoreductase</keyword>
<name>A0A6C2C1V5_9RHOO</name>
<feature type="non-terminal residue" evidence="4">
    <location>
        <position position="1"/>
    </location>
</feature>
<dbReference type="SUPFAM" id="SSF51735">
    <property type="entry name" value="NAD(P)-binding Rossmann-fold domains"/>
    <property type="match status" value="1"/>
</dbReference>
<evidence type="ECO:0000259" key="2">
    <source>
        <dbReference type="Pfam" id="PF01488"/>
    </source>
</evidence>
<evidence type="ECO:0000259" key="3">
    <source>
        <dbReference type="Pfam" id="PF18317"/>
    </source>
</evidence>
<keyword evidence="5" id="KW-1185">Reference proteome</keyword>
<dbReference type="PANTHER" id="PTHR21089:SF1">
    <property type="entry name" value="BIFUNCTIONAL 3-DEHYDROQUINATE DEHYDRATASE_SHIKIMATE DEHYDROGENASE, CHLOROPLASTIC"/>
    <property type="match status" value="1"/>
</dbReference>
<dbReference type="Pfam" id="PF18317">
    <property type="entry name" value="SDH_C"/>
    <property type="match status" value="1"/>
</dbReference>
<dbReference type="Gene3D" id="3.40.50.720">
    <property type="entry name" value="NAD(P)-binding Rossmann-like Domain"/>
    <property type="match status" value="1"/>
</dbReference>
<feature type="domain" description="Quinate/shikimate 5-dehydrogenase/glutamyl-tRNA reductase" evidence="2">
    <location>
        <begin position="14"/>
        <end position="90"/>
    </location>
</feature>
<keyword evidence="1" id="KW-0521">NADP</keyword>
<dbReference type="GO" id="GO:0004764">
    <property type="term" value="F:shikimate 3-dehydrogenase (NADP+) activity"/>
    <property type="evidence" value="ECO:0007669"/>
    <property type="project" value="UniProtKB-EC"/>
</dbReference>
<proteinExistence type="predicted"/>
<dbReference type="GO" id="GO:0050661">
    <property type="term" value="F:NADP binding"/>
    <property type="evidence" value="ECO:0007669"/>
    <property type="project" value="TreeGrafter"/>
</dbReference>
<dbReference type="EMBL" id="SDKK01000104">
    <property type="protein sequence ID" value="TYC47978.1"/>
    <property type="molecule type" value="Genomic_DNA"/>
</dbReference>
<accession>A0A6C2C1V5</accession>
<dbReference type="InterPro" id="IPR041121">
    <property type="entry name" value="SDH_C"/>
</dbReference>
<protein>
    <submittedName>
        <fullName evidence="4">Shikimate dehydrogenase</fullName>
        <ecNumber evidence="4">1.1.1.25</ecNumber>
    </submittedName>
</protein>
<dbReference type="GO" id="GO:0019632">
    <property type="term" value="P:shikimate metabolic process"/>
    <property type="evidence" value="ECO:0007669"/>
    <property type="project" value="TreeGrafter"/>
</dbReference>
<dbReference type="EC" id="1.1.1.25" evidence="4"/>
<dbReference type="Pfam" id="PF01488">
    <property type="entry name" value="Shikimate_DH"/>
    <property type="match status" value="1"/>
</dbReference>
<sequence length="169" mass="17386">ILRDITVNLGCPVRGRRVLLLGAGGAARGTILPLLEASPATLVIANRTAAKAHELAAEFAGSSHAGLIGCALAELAGLQFDVVINATSASLSDAVPDLPTGLYAHGSLAYDMMYGKGDTPFMTAARQQGASRSADGLGMLVEQAAESFLLWRGIRPSTAPVLAEMRASI</sequence>
<evidence type="ECO:0000313" key="4">
    <source>
        <dbReference type="EMBL" id="TYC47978.1"/>
    </source>
</evidence>
<dbReference type="PANTHER" id="PTHR21089">
    <property type="entry name" value="SHIKIMATE DEHYDROGENASE"/>
    <property type="match status" value="1"/>
</dbReference>
<comment type="caution">
    <text evidence="4">The sequence shown here is derived from an EMBL/GenBank/DDBJ whole genome shotgun (WGS) entry which is preliminary data.</text>
</comment>
<dbReference type="InterPro" id="IPR022893">
    <property type="entry name" value="Shikimate_DH_fam"/>
</dbReference>
<reference evidence="4 5" key="1">
    <citation type="submission" date="2019-01" db="EMBL/GenBank/DDBJ databases">
        <title>Zoogloea oleivorans genome sequencing and assembly.</title>
        <authorList>
            <person name="Tancsics A."/>
            <person name="Farkas M."/>
            <person name="Kriszt B."/>
            <person name="Maroti G."/>
            <person name="Horvath B."/>
        </authorList>
    </citation>
    <scope>NUCLEOTIDE SEQUENCE [LARGE SCALE GENOMIC DNA]</scope>
    <source>
        <strain evidence="4 5">Buc</strain>
    </source>
</reference>